<dbReference type="EMBL" id="MU865997">
    <property type="protein sequence ID" value="KAK4443206.1"/>
    <property type="molecule type" value="Genomic_DNA"/>
</dbReference>
<proteinExistence type="predicted"/>
<dbReference type="AlphaFoldDB" id="A0AAV9G6S8"/>
<comment type="caution">
    <text evidence="3">The sequence shown here is derived from an EMBL/GenBank/DDBJ whole genome shotgun (WGS) entry which is preliminary data.</text>
</comment>
<reference evidence="3" key="2">
    <citation type="submission" date="2023-05" db="EMBL/GenBank/DDBJ databases">
        <authorList>
            <consortium name="Lawrence Berkeley National Laboratory"/>
            <person name="Steindorff A."/>
            <person name="Hensen N."/>
            <person name="Bonometti L."/>
            <person name="Westerberg I."/>
            <person name="Brannstrom I.O."/>
            <person name="Guillou S."/>
            <person name="Cros-Aarteil S."/>
            <person name="Calhoun S."/>
            <person name="Haridas S."/>
            <person name="Kuo A."/>
            <person name="Mondo S."/>
            <person name="Pangilinan J."/>
            <person name="Riley R."/>
            <person name="Labutti K."/>
            <person name="Andreopoulos B."/>
            <person name="Lipzen A."/>
            <person name="Chen C."/>
            <person name="Yanf M."/>
            <person name="Daum C."/>
            <person name="Ng V."/>
            <person name="Clum A."/>
            <person name="Ohm R."/>
            <person name="Martin F."/>
            <person name="Silar P."/>
            <person name="Natvig D."/>
            <person name="Lalanne C."/>
            <person name="Gautier V."/>
            <person name="Ament-Velasquez S.L."/>
            <person name="Kruys A."/>
            <person name="Hutchinson M.I."/>
            <person name="Powell A.J."/>
            <person name="Barry K."/>
            <person name="Miller A.N."/>
            <person name="Grigoriev I.V."/>
            <person name="Debuchy R."/>
            <person name="Gladieux P."/>
            <person name="Thoren M.H."/>
            <person name="Johannesson H."/>
        </authorList>
    </citation>
    <scope>NUCLEOTIDE SEQUENCE</scope>
    <source>
        <strain evidence="3">PSN243</strain>
    </source>
</reference>
<sequence>MFGFGEPGDMSNWLQKRNENGQFFSPSNPRQAWRIGETQNITFDTRFQSYNIAIWQQYRDGKGAELGPILMNVSCPSNNCMPMQGFTWEVQTYDFDLDVSDTFLLWMFNGTDPTAQGNTKIPNISSGYFTILEAKAQEPEPPTASTTSFSTAATSATQSSTPATLANFQPPAPGDNPNNMFAAIGAVVSIFAVAAISGTLAWLLWRKKRRTQALASKPNPEHEVDSRPLHVEMGDSPVVEMSSTSSEGKPASSWGTGSAHPTDAKESRPTSRNHELGARPVQPVELA</sequence>
<protein>
    <submittedName>
        <fullName evidence="3">Uncharacterized protein</fullName>
    </submittedName>
</protein>
<keyword evidence="4" id="KW-1185">Reference proteome</keyword>
<evidence type="ECO:0000256" key="1">
    <source>
        <dbReference type="SAM" id="MobiDB-lite"/>
    </source>
</evidence>
<dbReference type="Proteomes" id="UP001321760">
    <property type="component" value="Unassembled WGS sequence"/>
</dbReference>
<reference evidence="3" key="1">
    <citation type="journal article" date="2023" name="Mol. Phylogenet. Evol.">
        <title>Genome-scale phylogeny and comparative genomics of the fungal order Sordariales.</title>
        <authorList>
            <person name="Hensen N."/>
            <person name="Bonometti L."/>
            <person name="Westerberg I."/>
            <person name="Brannstrom I.O."/>
            <person name="Guillou S."/>
            <person name="Cros-Aarteil S."/>
            <person name="Calhoun S."/>
            <person name="Haridas S."/>
            <person name="Kuo A."/>
            <person name="Mondo S."/>
            <person name="Pangilinan J."/>
            <person name="Riley R."/>
            <person name="LaButti K."/>
            <person name="Andreopoulos B."/>
            <person name="Lipzen A."/>
            <person name="Chen C."/>
            <person name="Yan M."/>
            <person name="Daum C."/>
            <person name="Ng V."/>
            <person name="Clum A."/>
            <person name="Steindorff A."/>
            <person name="Ohm R.A."/>
            <person name="Martin F."/>
            <person name="Silar P."/>
            <person name="Natvig D.O."/>
            <person name="Lalanne C."/>
            <person name="Gautier V."/>
            <person name="Ament-Velasquez S.L."/>
            <person name="Kruys A."/>
            <person name="Hutchinson M.I."/>
            <person name="Powell A.J."/>
            <person name="Barry K."/>
            <person name="Miller A.N."/>
            <person name="Grigoriev I.V."/>
            <person name="Debuchy R."/>
            <person name="Gladieux P."/>
            <person name="Hiltunen Thoren M."/>
            <person name="Johannesson H."/>
        </authorList>
    </citation>
    <scope>NUCLEOTIDE SEQUENCE</scope>
    <source>
        <strain evidence="3">PSN243</strain>
    </source>
</reference>
<feature type="region of interest" description="Disordered" evidence="1">
    <location>
        <begin position="212"/>
        <end position="287"/>
    </location>
</feature>
<keyword evidence="2" id="KW-0812">Transmembrane</keyword>
<gene>
    <name evidence="3" type="ORF">QBC34DRAFT_212855</name>
</gene>
<feature type="compositionally biased region" description="Basic and acidic residues" evidence="1">
    <location>
        <begin position="219"/>
        <end position="233"/>
    </location>
</feature>
<organism evidence="3 4">
    <name type="scientific">Podospora aff. communis PSN243</name>
    <dbReference type="NCBI Taxonomy" id="3040156"/>
    <lineage>
        <taxon>Eukaryota</taxon>
        <taxon>Fungi</taxon>
        <taxon>Dikarya</taxon>
        <taxon>Ascomycota</taxon>
        <taxon>Pezizomycotina</taxon>
        <taxon>Sordariomycetes</taxon>
        <taxon>Sordariomycetidae</taxon>
        <taxon>Sordariales</taxon>
        <taxon>Podosporaceae</taxon>
        <taxon>Podospora</taxon>
    </lineage>
</organism>
<feature type="compositionally biased region" description="Basic and acidic residues" evidence="1">
    <location>
        <begin position="262"/>
        <end position="277"/>
    </location>
</feature>
<keyword evidence="2" id="KW-1133">Transmembrane helix</keyword>
<name>A0AAV9G6S8_9PEZI</name>
<evidence type="ECO:0000256" key="2">
    <source>
        <dbReference type="SAM" id="Phobius"/>
    </source>
</evidence>
<accession>A0AAV9G6S8</accession>
<feature type="region of interest" description="Disordered" evidence="1">
    <location>
        <begin position="137"/>
        <end position="172"/>
    </location>
</feature>
<evidence type="ECO:0000313" key="4">
    <source>
        <dbReference type="Proteomes" id="UP001321760"/>
    </source>
</evidence>
<evidence type="ECO:0000313" key="3">
    <source>
        <dbReference type="EMBL" id="KAK4443206.1"/>
    </source>
</evidence>
<feature type="transmembrane region" description="Helical" evidence="2">
    <location>
        <begin position="180"/>
        <end position="205"/>
    </location>
</feature>
<keyword evidence="2" id="KW-0472">Membrane</keyword>
<feature type="compositionally biased region" description="Low complexity" evidence="1">
    <location>
        <begin position="143"/>
        <end position="164"/>
    </location>
</feature>